<protein>
    <submittedName>
        <fullName evidence="1">Uncharacterized protein</fullName>
    </submittedName>
</protein>
<evidence type="ECO:0000313" key="2">
    <source>
        <dbReference type="Proteomes" id="UP000694240"/>
    </source>
</evidence>
<organism evidence="1 2">
    <name type="scientific">Arabidopsis thaliana x Arabidopsis arenosa</name>
    <dbReference type="NCBI Taxonomy" id="1240361"/>
    <lineage>
        <taxon>Eukaryota</taxon>
        <taxon>Viridiplantae</taxon>
        <taxon>Streptophyta</taxon>
        <taxon>Embryophyta</taxon>
        <taxon>Tracheophyta</taxon>
        <taxon>Spermatophyta</taxon>
        <taxon>Magnoliopsida</taxon>
        <taxon>eudicotyledons</taxon>
        <taxon>Gunneridae</taxon>
        <taxon>Pentapetalae</taxon>
        <taxon>rosids</taxon>
        <taxon>malvids</taxon>
        <taxon>Brassicales</taxon>
        <taxon>Brassicaceae</taxon>
        <taxon>Camelineae</taxon>
        <taxon>Arabidopsis</taxon>
    </lineage>
</organism>
<gene>
    <name evidence="1" type="ORF">ISN45_Aa03g030680</name>
</gene>
<dbReference type="AlphaFoldDB" id="A0A8T2AXR0"/>
<comment type="caution">
    <text evidence="1">The sequence shown here is derived from an EMBL/GenBank/DDBJ whole genome shotgun (WGS) entry which is preliminary data.</text>
</comment>
<name>A0A8T2AXR0_9BRAS</name>
<evidence type="ECO:0000313" key="1">
    <source>
        <dbReference type="EMBL" id="KAG7578903.1"/>
    </source>
</evidence>
<dbReference type="Proteomes" id="UP000694240">
    <property type="component" value="Chromosome 8"/>
</dbReference>
<reference evidence="1 2" key="1">
    <citation type="submission" date="2020-12" db="EMBL/GenBank/DDBJ databases">
        <title>Concerted genomic and epigenomic changes stabilize Arabidopsis allopolyploids.</title>
        <authorList>
            <person name="Chen Z."/>
        </authorList>
    </citation>
    <scope>NUCLEOTIDE SEQUENCE [LARGE SCALE GENOMIC DNA]</scope>
    <source>
        <strain evidence="1">Allo738</strain>
        <tissue evidence="1">Leaf</tissue>
    </source>
</reference>
<sequence>MALLAKTTRLLRLISISSLSMSDLVPWLHLSPVLSLCFWLQVLCFSYELGSITGKCNEAAV</sequence>
<dbReference type="EMBL" id="JAEFBK010000008">
    <property type="protein sequence ID" value="KAG7578903.1"/>
    <property type="molecule type" value="Genomic_DNA"/>
</dbReference>
<keyword evidence="2" id="KW-1185">Reference proteome</keyword>
<accession>A0A8T2AXR0</accession>
<proteinExistence type="predicted"/>